<feature type="transmembrane region" description="Helical" evidence="1">
    <location>
        <begin position="27"/>
        <end position="60"/>
    </location>
</feature>
<reference evidence="2" key="1">
    <citation type="submission" date="2022-09" db="EMBL/GenBank/DDBJ databases">
        <title>Intensive care unit water sources are persistently colonized with multi-drug resistant bacteria and are the site of extensive horizontal gene transfer of antibiotic resistance genes.</title>
        <authorList>
            <person name="Diorio-Toth L."/>
        </authorList>
    </citation>
    <scope>NUCLEOTIDE SEQUENCE</scope>
    <source>
        <strain evidence="2">GD03686</strain>
    </source>
</reference>
<feature type="transmembrane region" description="Helical" evidence="1">
    <location>
        <begin position="81"/>
        <end position="97"/>
    </location>
</feature>
<keyword evidence="1" id="KW-0812">Transmembrane</keyword>
<name>A0AA42W2A8_9BURK</name>
<organism evidence="2 3">
    <name type="scientific">Comamonas aquatica</name>
    <dbReference type="NCBI Taxonomy" id="225991"/>
    <lineage>
        <taxon>Bacteria</taxon>
        <taxon>Pseudomonadati</taxon>
        <taxon>Pseudomonadota</taxon>
        <taxon>Betaproteobacteria</taxon>
        <taxon>Burkholderiales</taxon>
        <taxon>Comamonadaceae</taxon>
        <taxon>Comamonas</taxon>
    </lineage>
</organism>
<dbReference type="AlphaFoldDB" id="A0AA42W2A8"/>
<evidence type="ECO:0000313" key="3">
    <source>
        <dbReference type="Proteomes" id="UP001161294"/>
    </source>
</evidence>
<evidence type="ECO:0008006" key="4">
    <source>
        <dbReference type="Google" id="ProtNLM"/>
    </source>
</evidence>
<dbReference type="RefSeq" id="WP_279851477.1">
    <property type="nucleotide sequence ID" value="NZ_JAOCIA010000006.1"/>
</dbReference>
<keyword evidence="1" id="KW-1133">Transmembrane helix</keyword>
<comment type="caution">
    <text evidence="2">The sequence shown here is derived from an EMBL/GenBank/DDBJ whole genome shotgun (WGS) entry which is preliminary data.</text>
</comment>
<keyword evidence="1" id="KW-0472">Membrane</keyword>
<dbReference type="EMBL" id="JAOCJW010000007">
    <property type="protein sequence ID" value="MDH2004949.1"/>
    <property type="molecule type" value="Genomic_DNA"/>
</dbReference>
<proteinExistence type="predicted"/>
<gene>
    <name evidence="2" type="ORF">N5J23_05225</name>
</gene>
<feature type="transmembrane region" description="Helical" evidence="1">
    <location>
        <begin position="103"/>
        <end position="124"/>
    </location>
</feature>
<evidence type="ECO:0000313" key="2">
    <source>
        <dbReference type="EMBL" id="MDH2004949.1"/>
    </source>
</evidence>
<dbReference type="Proteomes" id="UP001161294">
    <property type="component" value="Unassembled WGS sequence"/>
</dbReference>
<protein>
    <recommendedName>
        <fullName evidence="4">Transmembrane protein</fullName>
    </recommendedName>
</protein>
<accession>A0AA42W2A8</accession>
<evidence type="ECO:0000256" key="1">
    <source>
        <dbReference type="SAM" id="Phobius"/>
    </source>
</evidence>
<sequence length="138" mass="15924">MNDDIVDVRTREVDPKNNGLISLNWNIYYLYLASIILPFIPVLGYLSFVLFVVAFIIDLVKKTDSTGTWLESHFSWRIRSSIWYIAWIVLTLPGFLLGLPLLLFGIVINPLWIPVGIWFAYRVVRGMIALNEKKLLPV</sequence>